<proteinExistence type="predicted"/>
<dbReference type="PROSITE" id="PS50012">
    <property type="entry name" value="RCC1_3"/>
    <property type="match status" value="1"/>
</dbReference>
<feature type="chain" id="PRO_5035281498" evidence="1">
    <location>
        <begin position="29"/>
        <end position="331"/>
    </location>
</feature>
<evidence type="ECO:0000313" key="3">
    <source>
        <dbReference type="Proteomes" id="UP000612585"/>
    </source>
</evidence>
<keyword evidence="1" id="KW-0732">Signal</keyword>
<dbReference type="EMBL" id="BOPG01000077">
    <property type="protein sequence ID" value="GIJ62364.1"/>
    <property type="molecule type" value="Genomic_DNA"/>
</dbReference>
<reference evidence="2" key="1">
    <citation type="submission" date="2021-01" db="EMBL/GenBank/DDBJ databases">
        <title>Whole genome shotgun sequence of Virgisporangium aurantiacum NBRC 16421.</title>
        <authorList>
            <person name="Komaki H."/>
            <person name="Tamura T."/>
        </authorList>
    </citation>
    <scope>NUCLEOTIDE SEQUENCE</scope>
    <source>
        <strain evidence="2">NBRC 16421</strain>
    </source>
</reference>
<organism evidence="2 3">
    <name type="scientific">Virgisporangium aurantiacum</name>
    <dbReference type="NCBI Taxonomy" id="175570"/>
    <lineage>
        <taxon>Bacteria</taxon>
        <taxon>Bacillati</taxon>
        <taxon>Actinomycetota</taxon>
        <taxon>Actinomycetes</taxon>
        <taxon>Micromonosporales</taxon>
        <taxon>Micromonosporaceae</taxon>
        <taxon>Virgisporangium</taxon>
    </lineage>
</organism>
<dbReference type="InterPro" id="IPR051553">
    <property type="entry name" value="Ran_GTPase-activating"/>
</dbReference>
<sequence length="331" mass="33525">MKRRQLLRVAAVGVPAAALGGITATSYAGSRPTASSDEPPSCAPDTGRVIQWGANAPAIPADALSGVTAISTGGSANAYNLTLKNGRVSIWGHFLLQDPTEQRLSRVPVAATKDVTAIAAAGNHCLALRDGGVITWGGSHDRTEVNRVPEELKSGVTAIAGGVGGGPVCLALKNGGVINWAGDAPVPIEARSGVVAISTGQHCLALREDGSVITWVRSGLIDPAPPSLLTVPAEAKSGVTAISAGGGFSLALKDGGVIAWGDNKYGQIEVPYEAQTDVVSISAGTYASMALTAGGKIVVWAYNAYGQMDIPAEAQCGVSAIDCQYVCLALA</sequence>
<comment type="caution">
    <text evidence="2">The sequence shown here is derived from an EMBL/GenBank/DDBJ whole genome shotgun (WGS) entry which is preliminary data.</text>
</comment>
<evidence type="ECO:0000313" key="2">
    <source>
        <dbReference type="EMBL" id="GIJ62364.1"/>
    </source>
</evidence>
<dbReference type="Pfam" id="PF13540">
    <property type="entry name" value="RCC1_2"/>
    <property type="match status" value="1"/>
</dbReference>
<dbReference type="PANTHER" id="PTHR45982">
    <property type="entry name" value="REGULATOR OF CHROMOSOME CONDENSATION"/>
    <property type="match status" value="1"/>
</dbReference>
<feature type="signal peptide" evidence="1">
    <location>
        <begin position="1"/>
        <end position="28"/>
    </location>
</feature>
<dbReference type="Proteomes" id="UP000612585">
    <property type="component" value="Unassembled WGS sequence"/>
</dbReference>
<keyword evidence="3" id="KW-1185">Reference proteome</keyword>
<dbReference type="Gene3D" id="2.130.10.30">
    <property type="entry name" value="Regulator of chromosome condensation 1/beta-lactamase-inhibitor protein II"/>
    <property type="match status" value="2"/>
</dbReference>
<evidence type="ECO:0000256" key="1">
    <source>
        <dbReference type="SAM" id="SignalP"/>
    </source>
</evidence>
<dbReference type="AlphaFoldDB" id="A0A8J4E5Q3"/>
<dbReference type="PANTHER" id="PTHR45982:SF1">
    <property type="entry name" value="REGULATOR OF CHROMOSOME CONDENSATION"/>
    <property type="match status" value="1"/>
</dbReference>
<dbReference type="GO" id="GO:0005737">
    <property type="term" value="C:cytoplasm"/>
    <property type="evidence" value="ECO:0007669"/>
    <property type="project" value="TreeGrafter"/>
</dbReference>
<gene>
    <name evidence="2" type="ORF">Vau01_098800</name>
</gene>
<protein>
    <submittedName>
        <fullName evidence="2">Uncharacterized protein</fullName>
    </submittedName>
</protein>
<dbReference type="GO" id="GO:0005085">
    <property type="term" value="F:guanyl-nucleotide exchange factor activity"/>
    <property type="evidence" value="ECO:0007669"/>
    <property type="project" value="TreeGrafter"/>
</dbReference>
<dbReference type="InterPro" id="IPR000408">
    <property type="entry name" value="Reg_chr_condens"/>
</dbReference>
<accession>A0A8J4E5Q3</accession>
<name>A0A8J4E5Q3_9ACTN</name>
<dbReference type="SUPFAM" id="SSF50985">
    <property type="entry name" value="RCC1/BLIP-II"/>
    <property type="match status" value="1"/>
</dbReference>
<dbReference type="InterPro" id="IPR009091">
    <property type="entry name" value="RCC1/BLIP-II"/>
</dbReference>